<reference evidence="5" key="1">
    <citation type="submission" date="2021-12" db="EMBL/GenBank/DDBJ databases">
        <authorList>
            <person name="Martin H S."/>
        </authorList>
    </citation>
    <scope>NUCLEOTIDE SEQUENCE</scope>
</reference>
<dbReference type="SMART" id="SM00093">
    <property type="entry name" value="SERPIN"/>
    <property type="match status" value="1"/>
</dbReference>
<dbReference type="InterPro" id="IPR042178">
    <property type="entry name" value="Serpin_sf_1"/>
</dbReference>
<sequence length="391" mass="44664">MLVISSVFGAKFSCNYESAVNTFKKPTYDFSVRLLDRVAQETGYHFVFSPLSTWLQLMTLAEGARGLTENEIRKVTRYHRMKCFRRKYREVLNGIDEELAYMSKRTNVIVIDKLLDVKDSYKNEVKRINNTKILLLNFNDPENAAVKTNEIIEMDTDGVIKEGLHAEDFNLAVLLMTETAYFKSDWRTSFNPVYTSTETFYTEENVAVGKVRMMTQTGYFNITNVPLIDAKVLELPFNTDGRISMMVFLPTKGTVKNLLYHLKNIRLMTIFSLLEEKGEKLVNVKLPRFQIKTDVVNIPELVHDMGVKRIFSPELADFSGISDYKMFTSLMTQIADIEVTENGATARAMAESLIVGSTDEFVVNKPFAYLIADRKTDVILFGGIYSNPSIY</sequence>
<proteinExistence type="inferred from homology"/>
<organism evidence="5 6">
    <name type="scientific">Brenthis ino</name>
    <name type="common">lesser marbled fritillary</name>
    <dbReference type="NCBI Taxonomy" id="405034"/>
    <lineage>
        <taxon>Eukaryota</taxon>
        <taxon>Metazoa</taxon>
        <taxon>Ecdysozoa</taxon>
        <taxon>Arthropoda</taxon>
        <taxon>Hexapoda</taxon>
        <taxon>Insecta</taxon>
        <taxon>Pterygota</taxon>
        <taxon>Neoptera</taxon>
        <taxon>Endopterygota</taxon>
        <taxon>Lepidoptera</taxon>
        <taxon>Glossata</taxon>
        <taxon>Ditrysia</taxon>
        <taxon>Papilionoidea</taxon>
        <taxon>Nymphalidae</taxon>
        <taxon>Heliconiinae</taxon>
        <taxon>Argynnini</taxon>
        <taxon>Brenthis</taxon>
    </lineage>
</organism>
<keyword evidence="6" id="KW-1185">Reference proteome</keyword>
<evidence type="ECO:0000256" key="1">
    <source>
        <dbReference type="ARBA" id="ARBA00022690"/>
    </source>
</evidence>
<dbReference type="InterPro" id="IPR036186">
    <property type="entry name" value="Serpin_sf"/>
</dbReference>
<feature type="domain" description="Serpin" evidence="4">
    <location>
        <begin position="32"/>
        <end position="388"/>
    </location>
</feature>
<dbReference type="PANTHER" id="PTHR11461:SF367">
    <property type="entry name" value="GH21475P-RELATED"/>
    <property type="match status" value="1"/>
</dbReference>
<accession>A0A8J9U6Q5</accession>
<dbReference type="InterPro" id="IPR000215">
    <property type="entry name" value="Serpin_fam"/>
</dbReference>
<dbReference type="Proteomes" id="UP000838878">
    <property type="component" value="Chromosome 10"/>
</dbReference>
<comment type="similarity">
    <text evidence="3">Belongs to the serpin family.</text>
</comment>
<dbReference type="Gene3D" id="3.30.497.10">
    <property type="entry name" value="Antithrombin, subunit I, domain 2"/>
    <property type="match status" value="1"/>
</dbReference>
<dbReference type="GO" id="GO:0004867">
    <property type="term" value="F:serine-type endopeptidase inhibitor activity"/>
    <property type="evidence" value="ECO:0007669"/>
    <property type="project" value="UniProtKB-KW"/>
</dbReference>
<dbReference type="EMBL" id="OV170230">
    <property type="protein sequence ID" value="CAH0714802.1"/>
    <property type="molecule type" value="Genomic_DNA"/>
</dbReference>
<evidence type="ECO:0000256" key="2">
    <source>
        <dbReference type="ARBA" id="ARBA00022900"/>
    </source>
</evidence>
<evidence type="ECO:0000256" key="3">
    <source>
        <dbReference type="RuleBase" id="RU000411"/>
    </source>
</evidence>
<gene>
    <name evidence="5" type="ORF">BINO364_LOCUS1818</name>
</gene>
<keyword evidence="2" id="KW-0722">Serine protease inhibitor</keyword>
<protein>
    <recommendedName>
        <fullName evidence="4">Serpin domain-containing protein</fullName>
    </recommendedName>
</protein>
<dbReference type="InterPro" id="IPR042185">
    <property type="entry name" value="Serpin_sf_2"/>
</dbReference>
<dbReference type="Gene3D" id="2.30.39.10">
    <property type="entry name" value="Alpha-1-antitrypsin, domain 1"/>
    <property type="match status" value="1"/>
</dbReference>
<dbReference type="OrthoDB" id="671595at2759"/>
<dbReference type="PANTHER" id="PTHR11461">
    <property type="entry name" value="SERINE PROTEASE INHIBITOR, SERPIN"/>
    <property type="match status" value="1"/>
</dbReference>
<feature type="non-terminal residue" evidence="5">
    <location>
        <position position="391"/>
    </location>
</feature>
<dbReference type="AlphaFoldDB" id="A0A8J9U6Q5"/>
<dbReference type="Pfam" id="PF00079">
    <property type="entry name" value="Serpin"/>
    <property type="match status" value="1"/>
</dbReference>
<keyword evidence="1" id="KW-0646">Protease inhibitor</keyword>
<dbReference type="GO" id="GO:0005615">
    <property type="term" value="C:extracellular space"/>
    <property type="evidence" value="ECO:0007669"/>
    <property type="project" value="InterPro"/>
</dbReference>
<name>A0A8J9U6Q5_9NEOP</name>
<dbReference type="SUPFAM" id="SSF56574">
    <property type="entry name" value="Serpins"/>
    <property type="match status" value="1"/>
</dbReference>
<evidence type="ECO:0000313" key="5">
    <source>
        <dbReference type="EMBL" id="CAH0714802.1"/>
    </source>
</evidence>
<evidence type="ECO:0000313" key="6">
    <source>
        <dbReference type="Proteomes" id="UP000838878"/>
    </source>
</evidence>
<evidence type="ECO:0000259" key="4">
    <source>
        <dbReference type="SMART" id="SM00093"/>
    </source>
</evidence>
<dbReference type="InterPro" id="IPR023796">
    <property type="entry name" value="Serpin_dom"/>
</dbReference>